<protein>
    <recommendedName>
        <fullName evidence="2">Four helix bundle protein</fullName>
    </recommendedName>
</protein>
<accession>A0A0F9C8V4</accession>
<dbReference type="EMBL" id="LAZR01034325">
    <property type="protein sequence ID" value="KKL45619.1"/>
    <property type="molecule type" value="Genomic_DNA"/>
</dbReference>
<proteinExistence type="predicted"/>
<dbReference type="SUPFAM" id="SSF158446">
    <property type="entry name" value="IVS-encoded protein-like"/>
    <property type="match status" value="1"/>
</dbReference>
<dbReference type="PANTHER" id="PTHR38471">
    <property type="entry name" value="FOUR HELIX BUNDLE PROTEIN"/>
    <property type="match status" value="1"/>
</dbReference>
<dbReference type="Gene3D" id="1.20.1440.60">
    <property type="entry name" value="23S rRNA-intervening sequence"/>
    <property type="match status" value="1"/>
</dbReference>
<dbReference type="AlphaFoldDB" id="A0A0F9C8V4"/>
<comment type="caution">
    <text evidence="1">The sequence shown here is derived from an EMBL/GenBank/DDBJ whole genome shotgun (WGS) entry which is preliminary data.</text>
</comment>
<evidence type="ECO:0008006" key="2">
    <source>
        <dbReference type="Google" id="ProtNLM"/>
    </source>
</evidence>
<name>A0A0F9C8V4_9ZZZZ</name>
<dbReference type="PANTHER" id="PTHR38471:SF2">
    <property type="entry name" value="FOUR HELIX BUNDLE PROTEIN"/>
    <property type="match status" value="1"/>
</dbReference>
<feature type="non-terminal residue" evidence="1">
    <location>
        <position position="1"/>
    </location>
</feature>
<gene>
    <name evidence="1" type="ORF">LCGC14_2353830</name>
</gene>
<dbReference type="NCBIfam" id="TIGR02436">
    <property type="entry name" value="four helix bundle protein"/>
    <property type="match status" value="1"/>
</dbReference>
<organism evidence="1">
    <name type="scientific">marine sediment metagenome</name>
    <dbReference type="NCBI Taxonomy" id="412755"/>
    <lineage>
        <taxon>unclassified sequences</taxon>
        <taxon>metagenomes</taxon>
        <taxon>ecological metagenomes</taxon>
    </lineage>
</organism>
<dbReference type="InterPro" id="IPR012657">
    <property type="entry name" value="23S_rRNA-intervening_sequence"/>
</dbReference>
<reference evidence="1" key="1">
    <citation type="journal article" date="2015" name="Nature">
        <title>Complex archaea that bridge the gap between prokaryotes and eukaryotes.</title>
        <authorList>
            <person name="Spang A."/>
            <person name="Saw J.H."/>
            <person name="Jorgensen S.L."/>
            <person name="Zaremba-Niedzwiedzka K."/>
            <person name="Martijn J."/>
            <person name="Lind A.E."/>
            <person name="van Eijk R."/>
            <person name="Schleper C."/>
            <person name="Guy L."/>
            <person name="Ettema T.J."/>
        </authorList>
    </citation>
    <scope>NUCLEOTIDE SEQUENCE</scope>
</reference>
<dbReference type="CDD" id="cd16377">
    <property type="entry name" value="23S_rRNA_IVP_like"/>
    <property type="match status" value="1"/>
</dbReference>
<sequence length="119" mass="13884">SFRGLIAWQKAIEMVDTAYKLTREFPREELFGLRSQMRRSAVSVPSNIAEGYGRRRLAEYLRFLDIARGSLCELQTQCIISHRQGFLDCREVELLEDIMDQVGKLLYRLTESLNKKSPR</sequence>
<dbReference type="Pfam" id="PF05635">
    <property type="entry name" value="23S_rRNA_IVP"/>
    <property type="match status" value="1"/>
</dbReference>
<evidence type="ECO:0000313" key="1">
    <source>
        <dbReference type="EMBL" id="KKL45619.1"/>
    </source>
</evidence>
<dbReference type="InterPro" id="IPR036583">
    <property type="entry name" value="23S_rRNA_IVS_sf"/>
</dbReference>